<evidence type="ECO:0000256" key="1">
    <source>
        <dbReference type="ARBA" id="ARBA00004191"/>
    </source>
</evidence>
<keyword evidence="6" id="KW-0732">Signal</keyword>
<keyword evidence="7" id="KW-0677">Repeat</keyword>
<keyword evidence="11" id="KW-0379">Hydroxylation</keyword>
<dbReference type="OrthoDB" id="676979at2759"/>
<evidence type="ECO:0000256" key="3">
    <source>
        <dbReference type="ARBA" id="ARBA00022525"/>
    </source>
</evidence>
<dbReference type="PANTHER" id="PTHR32093:SF86">
    <property type="entry name" value="EXTENSIN-LIKE PROTEIN"/>
    <property type="match status" value="1"/>
</dbReference>
<evidence type="ECO:0000256" key="7">
    <source>
        <dbReference type="ARBA" id="ARBA00022737"/>
    </source>
</evidence>
<dbReference type="EMBL" id="PGOL01000690">
    <property type="protein sequence ID" value="PKI66095.1"/>
    <property type="molecule type" value="Genomic_DNA"/>
</dbReference>
<sequence length="425" mass="45086">MERNWLLLFLLFHLMPAHQAATYVGGGLGFGIGDNAGGGGGGGGGAGGGFMGGGISSTNKAPPRPSSNSKLKTAYTALQAWKLAISEDPNGILSTWVGPNVCSYKGVFCSDSRNAVSDGDQYISGIDLNHGNLRGTIVDELSSLSDLTLLHLNSNRFSGSVPGTFKDLSLLQELDLSNNNFSGSFPSIVLEIPNLIYLDLRFNSFSGTIPEELFEGKLDAIFLNNNQFEGELPESLGNAQASVINFANNRFSGTIPSVFGAMASRIKEILFLNNQLTGCIPEGVRFFSEVKVFDVSYNSLMGHLPDSVSCLNQIEVLNLGHNRLSGVLTDIVCSLKNLMNLTVSYNFFSGLSQECSKLVVTNVGFDFSDNCIPNKGMQRPPPECSVIPGGDMSCFRIPSPQPLVCGSMAGFPGPANVAGLIAATP</sequence>
<evidence type="ECO:0000256" key="11">
    <source>
        <dbReference type="ARBA" id="ARBA00023278"/>
    </source>
</evidence>
<dbReference type="PANTHER" id="PTHR32093">
    <property type="entry name" value="LEUCINE-RICH REPEAT EXTENSIN-LIKE PROTEIN 3-RELATED"/>
    <property type="match status" value="1"/>
</dbReference>
<dbReference type="FunFam" id="3.80.10.10:FF:000224">
    <property type="entry name" value="Leucine-rich repeat extensin-like protein 1"/>
    <property type="match status" value="1"/>
</dbReference>
<dbReference type="Pfam" id="PF00560">
    <property type="entry name" value="LRR_1"/>
    <property type="match status" value="5"/>
</dbReference>
<dbReference type="Pfam" id="PF08263">
    <property type="entry name" value="LRRNT_2"/>
    <property type="match status" value="1"/>
</dbReference>
<evidence type="ECO:0000256" key="4">
    <source>
        <dbReference type="ARBA" id="ARBA00022614"/>
    </source>
</evidence>
<keyword evidence="3" id="KW-0964">Secreted</keyword>
<dbReference type="Gene3D" id="3.80.10.10">
    <property type="entry name" value="Ribonuclease Inhibitor"/>
    <property type="match status" value="2"/>
</dbReference>
<keyword evidence="15" id="KW-1185">Reference proteome</keyword>
<dbReference type="InterPro" id="IPR013210">
    <property type="entry name" value="LRR_N_plant-typ"/>
</dbReference>
<keyword evidence="4" id="KW-0433">Leucine-rich repeat</keyword>
<evidence type="ECO:0000256" key="5">
    <source>
        <dbReference type="ARBA" id="ARBA00022692"/>
    </source>
</evidence>
<dbReference type="PRINTS" id="PR00019">
    <property type="entry name" value="LEURICHRPT"/>
</dbReference>
<protein>
    <recommendedName>
        <fullName evidence="13">Cell wall hydroxyproline-rich glycoprotein</fullName>
    </recommendedName>
</protein>
<dbReference type="SMART" id="SM00369">
    <property type="entry name" value="LRR_TYP"/>
    <property type="match status" value="5"/>
</dbReference>
<dbReference type="GeneID" id="116197485"/>
<proteinExistence type="predicted"/>
<comment type="caution">
    <text evidence="14">The sequence shown here is derived from an EMBL/GenBank/DDBJ whole genome shotgun (WGS) entry which is preliminary data.</text>
</comment>
<dbReference type="STRING" id="22663.A0A2I0KC22"/>
<keyword evidence="2" id="KW-0134">Cell wall</keyword>
<evidence type="ECO:0000256" key="10">
    <source>
        <dbReference type="ARBA" id="ARBA00023180"/>
    </source>
</evidence>
<evidence type="ECO:0000256" key="9">
    <source>
        <dbReference type="ARBA" id="ARBA00023136"/>
    </source>
</evidence>
<accession>A0A2I0KC22</accession>
<keyword evidence="8" id="KW-1133">Transmembrane helix</keyword>
<gene>
    <name evidence="14" type="ORF">CRG98_013503</name>
</gene>
<evidence type="ECO:0000256" key="6">
    <source>
        <dbReference type="ARBA" id="ARBA00022729"/>
    </source>
</evidence>
<name>A0A2I0KC22_PUNGR</name>
<organism evidence="14 15">
    <name type="scientific">Punica granatum</name>
    <name type="common">Pomegranate</name>
    <dbReference type="NCBI Taxonomy" id="22663"/>
    <lineage>
        <taxon>Eukaryota</taxon>
        <taxon>Viridiplantae</taxon>
        <taxon>Streptophyta</taxon>
        <taxon>Embryophyta</taxon>
        <taxon>Tracheophyta</taxon>
        <taxon>Spermatophyta</taxon>
        <taxon>Magnoliopsida</taxon>
        <taxon>eudicotyledons</taxon>
        <taxon>Gunneridae</taxon>
        <taxon>Pentapetalae</taxon>
        <taxon>rosids</taxon>
        <taxon>malvids</taxon>
        <taxon>Myrtales</taxon>
        <taxon>Lythraceae</taxon>
        <taxon>Punica</taxon>
    </lineage>
</organism>
<dbReference type="SUPFAM" id="SSF52058">
    <property type="entry name" value="L domain-like"/>
    <property type="match status" value="1"/>
</dbReference>
<evidence type="ECO:0000313" key="14">
    <source>
        <dbReference type="EMBL" id="PKI66095.1"/>
    </source>
</evidence>
<comment type="subcellular location">
    <subcellularLocation>
        <location evidence="1">Secreted</location>
        <location evidence="1">Cell wall</location>
    </subcellularLocation>
</comment>
<evidence type="ECO:0000256" key="12">
    <source>
        <dbReference type="ARBA" id="ARBA00023316"/>
    </source>
</evidence>
<dbReference type="Proteomes" id="UP000233551">
    <property type="component" value="Unassembled WGS sequence"/>
</dbReference>
<reference evidence="14 15" key="1">
    <citation type="submission" date="2017-11" db="EMBL/GenBank/DDBJ databases">
        <title>De-novo sequencing of pomegranate (Punica granatum L.) genome.</title>
        <authorList>
            <person name="Akparov Z."/>
            <person name="Amiraslanov A."/>
            <person name="Hajiyeva S."/>
            <person name="Abbasov M."/>
            <person name="Kaur K."/>
            <person name="Hamwieh A."/>
            <person name="Solovyev V."/>
            <person name="Salamov A."/>
            <person name="Braich B."/>
            <person name="Kosarev P."/>
            <person name="Mahmoud A."/>
            <person name="Hajiyev E."/>
            <person name="Babayeva S."/>
            <person name="Izzatullayeva V."/>
            <person name="Mammadov A."/>
            <person name="Mammadov A."/>
            <person name="Sharifova S."/>
            <person name="Ojaghi J."/>
            <person name="Eynullazada K."/>
            <person name="Bayramov B."/>
            <person name="Abdulazimova A."/>
            <person name="Shahmuradov I."/>
        </authorList>
    </citation>
    <scope>NUCLEOTIDE SEQUENCE [LARGE SCALE GENOMIC DNA]</scope>
    <source>
        <strain evidence="15">cv. AG2017</strain>
        <tissue evidence="14">Leaf</tissue>
    </source>
</reference>
<dbReference type="InterPro" id="IPR051582">
    <property type="entry name" value="LRR_extensin-like_regulator"/>
</dbReference>
<evidence type="ECO:0000256" key="8">
    <source>
        <dbReference type="ARBA" id="ARBA00022989"/>
    </source>
</evidence>
<keyword evidence="12" id="KW-0961">Cell wall biogenesis/degradation</keyword>
<evidence type="ECO:0000256" key="2">
    <source>
        <dbReference type="ARBA" id="ARBA00022512"/>
    </source>
</evidence>
<dbReference type="GO" id="GO:0071555">
    <property type="term" value="P:cell wall organization"/>
    <property type="evidence" value="ECO:0007669"/>
    <property type="project" value="UniProtKB-KW"/>
</dbReference>
<keyword evidence="9" id="KW-0472">Membrane</keyword>
<evidence type="ECO:0000256" key="13">
    <source>
        <dbReference type="ARBA" id="ARBA00041871"/>
    </source>
</evidence>
<evidence type="ECO:0000313" key="15">
    <source>
        <dbReference type="Proteomes" id="UP000233551"/>
    </source>
</evidence>
<dbReference type="InterPro" id="IPR032675">
    <property type="entry name" value="LRR_dom_sf"/>
</dbReference>
<keyword evidence="10" id="KW-0325">Glycoprotein</keyword>
<dbReference type="AlphaFoldDB" id="A0A2I0KC22"/>
<dbReference type="InterPro" id="IPR003591">
    <property type="entry name" value="Leu-rich_rpt_typical-subtyp"/>
</dbReference>
<dbReference type="InterPro" id="IPR001611">
    <property type="entry name" value="Leu-rich_rpt"/>
</dbReference>
<keyword evidence="5" id="KW-0812">Transmembrane</keyword>